<dbReference type="STRING" id="119000.SAMN05661010_02399"/>
<gene>
    <name evidence="6" type="ORF">SAMN05661010_02399</name>
</gene>
<dbReference type="Pfam" id="PF02620">
    <property type="entry name" value="YceD"/>
    <property type="match status" value="1"/>
</dbReference>
<comment type="function">
    <text evidence="1">Plays a role in synthesis, processing and/or stability of 23S rRNA.</text>
</comment>
<evidence type="ECO:0000256" key="3">
    <source>
        <dbReference type="ARBA" id="ARBA00015716"/>
    </source>
</evidence>
<protein>
    <recommendedName>
        <fullName evidence="3">Large ribosomal RNA subunit accumulation protein YceD</fullName>
    </recommendedName>
    <alternativeName>
        <fullName evidence="5">23S rRNA accumulation protein YceD</fullName>
    </alternativeName>
</protein>
<dbReference type="AlphaFoldDB" id="A0A1G9MBW4"/>
<name>A0A1G9MBW4_9GAMM</name>
<dbReference type="InterPro" id="IPR003772">
    <property type="entry name" value="YceD"/>
</dbReference>
<dbReference type="InterPro" id="IPR039255">
    <property type="entry name" value="YceD_bac"/>
</dbReference>
<dbReference type="EMBL" id="FNGI01000006">
    <property type="protein sequence ID" value="SDL71699.1"/>
    <property type="molecule type" value="Genomic_DNA"/>
</dbReference>
<proteinExistence type="inferred from homology"/>
<evidence type="ECO:0000256" key="4">
    <source>
        <dbReference type="ARBA" id="ARBA00022517"/>
    </source>
</evidence>
<evidence type="ECO:0000313" key="6">
    <source>
        <dbReference type="EMBL" id="SDL71699.1"/>
    </source>
</evidence>
<dbReference type="RefSeq" id="WP_089728854.1">
    <property type="nucleotide sequence ID" value="NZ_FNGI01000006.1"/>
</dbReference>
<accession>A0A1G9MBW4</accession>
<reference evidence="6 7" key="1">
    <citation type="submission" date="2016-10" db="EMBL/GenBank/DDBJ databases">
        <authorList>
            <person name="de Groot N.N."/>
        </authorList>
    </citation>
    <scope>NUCLEOTIDE SEQUENCE [LARGE SCALE GENOMIC DNA]</scope>
    <source>
        <strain evidence="6 7">DSM 14789</strain>
    </source>
</reference>
<dbReference type="Proteomes" id="UP000198654">
    <property type="component" value="Unassembled WGS sequence"/>
</dbReference>
<comment type="similarity">
    <text evidence="2">Belongs to the DUF177 domain family.</text>
</comment>
<organism evidence="6 7">
    <name type="scientific">Modicisalibacter muralis</name>
    <dbReference type="NCBI Taxonomy" id="119000"/>
    <lineage>
        <taxon>Bacteria</taxon>
        <taxon>Pseudomonadati</taxon>
        <taxon>Pseudomonadota</taxon>
        <taxon>Gammaproteobacteria</taxon>
        <taxon>Oceanospirillales</taxon>
        <taxon>Halomonadaceae</taxon>
        <taxon>Modicisalibacter</taxon>
    </lineage>
</organism>
<dbReference type="GO" id="GO:0005829">
    <property type="term" value="C:cytosol"/>
    <property type="evidence" value="ECO:0007669"/>
    <property type="project" value="TreeGrafter"/>
</dbReference>
<dbReference type="PANTHER" id="PTHR38099">
    <property type="entry name" value="LARGE RIBOSOMAL RNA SUBUNIT ACCUMULATION PROTEIN YCED"/>
    <property type="match status" value="1"/>
</dbReference>
<sequence>MLTTRLPIRVEPYRLAANAERIEGLISLAGMTRFAEEAGEQQGDGEVRLDFGIDTQGRRFIEGWLKADVQLPCRRCLEPMPVTLESHFLLGMVASDALAAELSNAYEPVLVENEQLDLLPVIEDELILSLPQVVYHDETQCAVSRDQMASGEDSEVVEEPTESPFDVLRTLKDKH</sequence>
<dbReference type="GO" id="GO:0042254">
    <property type="term" value="P:ribosome biogenesis"/>
    <property type="evidence" value="ECO:0007669"/>
    <property type="project" value="UniProtKB-KW"/>
</dbReference>
<evidence type="ECO:0000256" key="1">
    <source>
        <dbReference type="ARBA" id="ARBA00002868"/>
    </source>
</evidence>
<keyword evidence="7" id="KW-1185">Reference proteome</keyword>
<evidence type="ECO:0000256" key="2">
    <source>
        <dbReference type="ARBA" id="ARBA00010740"/>
    </source>
</evidence>
<evidence type="ECO:0000313" key="7">
    <source>
        <dbReference type="Proteomes" id="UP000198654"/>
    </source>
</evidence>
<dbReference type="OrthoDB" id="9786771at2"/>
<dbReference type="PANTHER" id="PTHR38099:SF1">
    <property type="entry name" value="LARGE RIBOSOMAL RNA SUBUNIT ACCUMULATION PROTEIN YCED"/>
    <property type="match status" value="1"/>
</dbReference>
<keyword evidence="4" id="KW-0690">Ribosome biogenesis</keyword>
<evidence type="ECO:0000256" key="5">
    <source>
        <dbReference type="ARBA" id="ARBA00031841"/>
    </source>
</evidence>